<keyword evidence="2" id="KW-0001">2Fe-2S</keyword>
<evidence type="ECO:0000256" key="5">
    <source>
        <dbReference type="ARBA" id="ARBA00023004"/>
    </source>
</evidence>
<dbReference type="GO" id="GO:0051537">
    <property type="term" value="F:2 iron, 2 sulfur cluster binding"/>
    <property type="evidence" value="ECO:0007669"/>
    <property type="project" value="UniProtKB-KW"/>
</dbReference>
<dbReference type="SUPFAM" id="SSF55961">
    <property type="entry name" value="Bet v1-like"/>
    <property type="match status" value="1"/>
</dbReference>
<dbReference type="InterPro" id="IPR001663">
    <property type="entry name" value="Rng_hydr_dOase-A"/>
</dbReference>
<reference evidence="8" key="1">
    <citation type="submission" date="2018-05" db="EMBL/GenBank/DDBJ databases">
        <authorList>
            <person name="Lanie J.A."/>
            <person name="Ng W.-L."/>
            <person name="Kazmierczak K.M."/>
            <person name="Andrzejewski T.M."/>
            <person name="Davidsen T.M."/>
            <person name="Wayne K.J."/>
            <person name="Tettelin H."/>
            <person name="Glass J.I."/>
            <person name="Rusch D."/>
            <person name="Podicherti R."/>
            <person name="Tsui H.-C.T."/>
            <person name="Winkler M.E."/>
        </authorList>
    </citation>
    <scope>NUCLEOTIDE SEQUENCE</scope>
</reference>
<dbReference type="InterPro" id="IPR015879">
    <property type="entry name" value="Ring_hydroxy_dOase_asu_C_dom"/>
</dbReference>
<evidence type="ECO:0000256" key="2">
    <source>
        <dbReference type="ARBA" id="ARBA00022714"/>
    </source>
</evidence>
<dbReference type="GO" id="GO:0005506">
    <property type="term" value="F:iron ion binding"/>
    <property type="evidence" value="ECO:0007669"/>
    <property type="project" value="InterPro"/>
</dbReference>
<comment type="cofactor">
    <cofactor evidence="1">
        <name>Fe cation</name>
        <dbReference type="ChEBI" id="CHEBI:24875"/>
    </cofactor>
</comment>
<dbReference type="EMBL" id="UINC01008610">
    <property type="protein sequence ID" value="SVA38717.1"/>
    <property type="molecule type" value="Genomic_DNA"/>
</dbReference>
<evidence type="ECO:0000313" key="8">
    <source>
        <dbReference type="EMBL" id="SVA38717.1"/>
    </source>
</evidence>
<evidence type="ECO:0000256" key="3">
    <source>
        <dbReference type="ARBA" id="ARBA00022723"/>
    </source>
</evidence>
<dbReference type="Gene3D" id="3.90.380.10">
    <property type="entry name" value="Naphthalene 1,2-dioxygenase Alpha Subunit, Chain A, domain 1"/>
    <property type="match status" value="1"/>
</dbReference>
<dbReference type="SUPFAM" id="SSF50022">
    <property type="entry name" value="ISP domain"/>
    <property type="match status" value="1"/>
</dbReference>
<dbReference type="PANTHER" id="PTHR43756">
    <property type="entry name" value="CHOLINE MONOOXYGENASE, CHLOROPLASTIC"/>
    <property type="match status" value="1"/>
</dbReference>
<gene>
    <name evidence="8" type="ORF">METZ01_LOCUS91571</name>
</gene>
<dbReference type="PRINTS" id="PR00090">
    <property type="entry name" value="RNGDIOXGNASE"/>
</dbReference>
<dbReference type="GO" id="GO:0016491">
    <property type="term" value="F:oxidoreductase activity"/>
    <property type="evidence" value="ECO:0007669"/>
    <property type="project" value="UniProtKB-KW"/>
</dbReference>
<accession>A0A381VGE3</accession>
<evidence type="ECO:0000256" key="1">
    <source>
        <dbReference type="ARBA" id="ARBA00001962"/>
    </source>
</evidence>
<keyword evidence="6" id="KW-0411">Iron-sulfur</keyword>
<sequence length="355" mass="40990">MERKYYVNPDILEKEHDNIFLRNWICAGRSSELSKSGQYKVISLGTESAIVLRDETGNLKAHINVCRHRGTRICQESSGQFSKSIQCGYHGWTYGLNGDLIGAPHMDEVDGFNKNDYPLHSIPIAEWEGFIFINFSDKPQLFDEYFAPLIKRFSNWNISNLIPLETKSYEVDGNWKLVIQNYCECYHCPVLHPDLAAITPYLGGRNDLHEGPFLGGYMDFNENKKSITASGEFCCPPLENLTDKNLKRVYYYSIFPNMLLSLHPEYVMYHTVWPDGVNKCKVTCSWLFEKSVVESGKYKTQDAIEFWDMTNKQDWHISKLSQLGIQSKKYLPAPYSGQESLLAAFDQYYKNILNR</sequence>
<dbReference type="PANTHER" id="PTHR43756:SF5">
    <property type="entry name" value="CHOLINE MONOOXYGENASE, CHLOROPLASTIC"/>
    <property type="match status" value="1"/>
</dbReference>
<evidence type="ECO:0000256" key="4">
    <source>
        <dbReference type="ARBA" id="ARBA00023002"/>
    </source>
</evidence>
<keyword evidence="5" id="KW-0408">Iron</keyword>
<keyword evidence="3" id="KW-0479">Metal-binding</keyword>
<keyword evidence="4" id="KW-0560">Oxidoreductase</keyword>
<evidence type="ECO:0000256" key="6">
    <source>
        <dbReference type="ARBA" id="ARBA00023014"/>
    </source>
</evidence>
<dbReference type="CDD" id="cd03469">
    <property type="entry name" value="Rieske_RO_Alpha_N"/>
    <property type="match status" value="1"/>
</dbReference>
<name>A0A381VGE3_9ZZZZ</name>
<proteinExistence type="predicted"/>
<dbReference type="Gene3D" id="2.102.10.10">
    <property type="entry name" value="Rieske [2Fe-2S] iron-sulphur domain"/>
    <property type="match status" value="1"/>
</dbReference>
<dbReference type="InterPro" id="IPR036922">
    <property type="entry name" value="Rieske_2Fe-2S_sf"/>
</dbReference>
<dbReference type="InterPro" id="IPR017941">
    <property type="entry name" value="Rieske_2Fe-2S"/>
</dbReference>
<dbReference type="Pfam" id="PF00848">
    <property type="entry name" value="Ring_hydroxyl_A"/>
    <property type="match status" value="1"/>
</dbReference>
<dbReference type="Pfam" id="PF00355">
    <property type="entry name" value="Rieske"/>
    <property type="match status" value="1"/>
</dbReference>
<evidence type="ECO:0000259" key="7">
    <source>
        <dbReference type="PROSITE" id="PS51296"/>
    </source>
</evidence>
<organism evidence="8">
    <name type="scientific">marine metagenome</name>
    <dbReference type="NCBI Taxonomy" id="408172"/>
    <lineage>
        <taxon>unclassified sequences</taxon>
        <taxon>metagenomes</taxon>
        <taxon>ecological metagenomes</taxon>
    </lineage>
</organism>
<protein>
    <recommendedName>
        <fullName evidence="7">Rieske domain-containing protein</fullName>
    </recommendedName>
</protein>
<dbReference type="AlphaFoldDB" id="A0A381VGE3"/>
<dbReference type="PROSITE" id="PS51296">
    <property type="entry name" value="RIESKE"/>
    <property type="match status" value="1"/>
</dbReference>
<feature type="domain" description="Rieske" evidence="7">
    <location>
        <begin position="24"/>
        <end position="133"/>
    </location>
</feature>